<dbReference type="AlphaFoldDB" id="A0A453AR11"/>
<dbReference type="Gramene" id="AET2Gv20232400.10">
    <property type="protein sequence ID" value="AET2Gv20232400.10"/>
    <property type="gene ID" value="AET2Gv20232400"/>
</dbReference>
<dbReference type="PANTHER" id="PTHR46524">
    <property type="entry name" value="CW-TYPE ZINC FINGER"/>
    <property type="match status" value="1"/>
</dbReference>
<evidence type="ECO:0000259" key="1">
    <source>
        <dbReference type="Pfam" id="PF24756"/>
    </source>
</evidence>
<dbReference type="Gramene" id="AET2Gv20232400.11">
    <property type="protein sequence ID" value="AET2Gv20232400.11"/>
    <property type="gene ID" value="AET2Gv20232400"/>
</dbReference>
<organism evidence="2 3">
    <name type="scientific">Aegilops tauschii subsp. strangulata</name>
    <name type="common">Goatgrass</name>
    <dbReference type="NCBI Taxonomy" id="200361"/>
    <lineage>
        <taxon>Eukaryota</taxon>
        <taxon>Viridiplantae</taxon>
        <taxon>Streptophyta</taxon>
        <taxon>Embryophyta</taxon>
        <taxon>Tracheophyta</taxon>
        <taxon>Spermatophyta</taxon>
        <taxon>Magnoliopsida</taxon>
        <taxon>Liliopsida</taxon>
        <taxon>Poales</taxon>
        <taxon>Poaceae</taxon>
        <taxon>BOP clade</taxon>
        <taxon>Pooideae</taxon>
        <taxon>Triticodae</taxon>
        <taxon>Triticeae</taxon>
        <taxon>Triticinae</taxon>
        <taxon>Aegilops</taxon>
    </lineage>
</organism>
<dbReference type="EnsemblPlants" id="AET2Gv20232400.10">
    <property type="protein sequence ID" value="AET2Gv20232400.10"/>
    <property type="gene ID" value="AET2Gv20232400"/>
</dbReference>
<dbReference type="EnsemblPlants" id="AET2Gv20232400.11">
    <property type="protein sequence ID" value="AET2Gv20232400.11"/>
    <property type="gene ID" value="AET2Gv20232400"/>
</dbReference>
<sequence length="163" mass="17807">SFVGHEYERCKKMAAAALAYKCVEVAYLKAAYYKYPIASKDRQVLQAVVQTTPASDIDNLNNNGLSKMAPSNKDANSPQVAGNHLLLAVRNQPHLTRLLAYTNDVNSAFEATRKSQMAIASAAGNHEKGVDGLSSVKTVLDFNFRSVNDLLRLVRISMESISC</sequence>
<dbReference type="InterPro" id="IPR056406">
    <property type="entry name" value="THD_CWZF3/5/7"/>
</dbReference>
<reference evidence="3" key="2">
    <citation type="journal article" date="2017" name="Nat. Plants">
        <title>The Aegilops tauschii genome reveals multiple impacts of transposons.</title>
        <authorList>
            <person name="Zhao G."/>
            <person name="Zou C."/>
            <person name="Li K."/>
            <person name="Wang K."/>
            <person name="Li T."/>
            <person name="Gao L."/>
            <person name="Zhang X."/>
            <person name="Wang H."/>
            <person name="Yang Z."/>
            <person name="Liu X."/>
            <person name="Jiang W."/>
            <person name="Mao L."/>
            <person name="Kong X."/>
            <person name="Jiao Y."/>
            <person name="Jia J."/>
        </authorList>
    </citation>
    <scope>NUCLEOTIDE SEQUENCE [LARGE SCALE GENOMIC DNA]</scope>
    <source>
        <strain evidence="3">cv. AL8/78</strain>
    </source>
</reference>
<evidence type="ECO:0000313" key="3">
    <source>
        <dbReference type="Proteomes" id="UP000015105"/>
    </source>
</evidence>
<proteinExistence type="predicted"/>
<dbReference type="Proteomes" id="UP000015105">
    <property type="component" value="Chromosome 2D"/>
</dbReference>
<feature type="domain" description="CWZF3/5/7 THD" evidence="1">
    <location>
        <begin position="1"/>
        <end position="163"/>
    </location>
</feature>
<reference evidence="2" key="4">
    <citation type="submission" date="2019-03" db="UniProtKB">
        <authorList>
            <consortium name="EnsemblPlants"/>
        </authorList>
    </citation>
    <scope>IDENTIFICATION</scope>
</reference>
<dbReference type="InterPro" id="IPR055300">
    <property type="entry name" value="CWZF3/5/7"/>
</dbReference>
<name>A0A453AR11_AEGTS</name>
<dbReference type="Pfam" id="PF24756">
    <property type="entry name" value="THD_CWZF3-5-7"/>
    <property type="match status" value="1"/>
</dbReference>
<reference evidence="2" key="3">
    <citation type="journal article" date="2017" name="Nature">
        <title>Genome sequence of the progenitor of the wheat D genome Aegilops tauschii.</title>
        <authorList>
            <person name="Luo M.C."/>
            <person name="Gu Y.Q."/>
            <person name="Puiu D."/>
            <person name="Wang H."/>
            <person name="Twardziok S.O."/>
            <person name="Deal K.R."/>
            <person name="Huo N."/>
            <person name="Zhu T."/>
            <person name="Wang L."/>
            <person name="Wang Y."/>
            <person name="McGuire P.E."/>
            <person name="Liu S."/>
            <person name="Long H."/>
            <person name="Ramasamy R.K."/>
            <person name="Rodriguez J.C."/>
            <person name="Van S.L."/>
            <person name="Yuan L."/>
            <person name="Wang Z."/>
            <person name="Xia Z."/>
            <person name="Xiao L."/>
            <person name="Anderson O.D."/>
            <person name="Ouyang S."/>
            <person name="Liang Y."/>
            <person name="Zimin A.V."/>
            <person name="Pertea G."/>
            <person name="Qi P."/>
            <person name="Bennetzen J.L."/>
            <person name="Dai X."/>
            <person name="Dawson M.W."/>
            <person name="Muller H.G."/>
            <person name="Kugler K."/>
            <person name="Rivarola-Duarte L."/>
            <person name="Spannagl M."/>
            <person name="Mayer K.F.X."/>
            <person name="Lu F.H."/>
            <person name="Bevan M.W."/>
            <person name="Leroy P."/>
            <person name="Li P."/>
            <person name="You F.M."/>
            <person name="Sun Q."/>
            <person name="Liu Z."/>
            <person name="Lyons E."/>
            <person name="Wicker T."/>
            <person name="Salzberg S.L."/>
            <person name="Devos K.M."/>
            <person name="Dvorak J."/>
        </authorList>
    </citation>
    <scope>NUCLEOTIDE SEQUENCE [LARGE SCALE GENOMIC DNA]</scope>
    <source>
        <strain evidence="2">cv. AL8/78</strain>
    </source>
</reference>
<keyword evidence="3" id="KW-1185">Reference proteome</keyword>
<accession>A0A453AR11</accession>
<dbReference type="PANTHER" id="PTHR46524:SF19">
    <property type="entry name" value="CYSTEINE-TRYPTOPHAN DOMAIN-CONTAINING ZINC FINGER PROTEIN 7"/>
    <property type="match status" value="1"/>
</dbReference>
<reference evidence="2" key="5">
    <citation type="journal article" date="2021" name="G3 (Bethesda)">
        <title>Aegilops tauschii genome assembly Aet v5.0 features greater sequence contiguity and improved annotation.</title>
        <authorList>
            <person name="Wang L."/>
            <person name="Zhu T."/>
            <person name="Rodriguez J.C."/>
            <person name="Deal K.R."/>
            <person name="Dubcovsky J."/>
            <person name="McGuire P.E."/>
            <person name="Lux T."/>
            <person name="Spannagl M."/>
            <person name="Mayer K.F.X."/>
            <person name="Baldrich P."/>
            <person name="Meyers B.C."/>
            <person name="Huo N."/>
            <person name="Gu Y.Q."/>
            <person name="Zhou H."/>
            <person name="Devos K.M."/>
            <person name="Bennetzen J.L."/>
            <person name="Unver T."/>
            <person name="Budak H."/>
            <person name="Gulick P.J."/>
            <person name="Galiba G."/>
            <person name="Kalapos B."/>
            <person name="Nelson D.R."/>
            <person name="Li P."/>
            <person name="You F.M."/>
            <person name="Luo M.C."/>
            <person name="Dvorak J."/>
        </authorList>
    </citation>
    <scope>NUCLEOTIDE SEQUENCE [LARGE SCALE GENOMIC DNA]</scope>
    <source>
        <strain evidence="2">cv. AL8/78</strain>
    </source>
</reference>
<reference evidence="3" key="1">
    <citation type="journal article" date="2014" name="Science">
        <title>Ancient hybridizations among the ancestral genomes of bread wheat.</title>
        <authorList>
            <consortium name="International Wheat Genome Sequencing Consortium,"/>
            <person name="Marcussen T."/>
            <person name="Sandve S.R."/>
            <person name="Heier L."/>
            <person name="Spannagl M."/>
            <person name="Pfeifer M."/>
            <person name="Jakobsen K.S."/>
            <person name="Wulff B.B."/>
            <person name="Steuernagel B."/>
            <person name="Mayer K.F."/>
            <person name="Olsen O.A."/>
        </authorList>
    </citation>
    <scope>NUCLEOTIDE SEQUENCE [LARGE SCALE GENOMIC DNA]</scope>
    <source>
        <strain evidence="3">cv. AL8/78</strain>
    </source>
</reference>
<protein>
    <recommendedName>
        <fullName evidence="1">CWZF3/5/7 THD domain-containing protein</fullName>
    </recommendedName>
</protein>
<evidence type="ECO:0000313" key="2">
    <source>
        <dbReference type="EnsemblPlants" id="AET2Gv20232400.11"/>
    </source>
</evidence>